<evidence type="ECO:0000256" key="1">
    <source>
        <dbReference type="SAM" id="MobiDB-lite"/>
    </source>
</evidence>
<feature type="transmembrane region" description="Helical" evidence="2">
    <location>
        <begin position="80"/>
        <end position="98"/>
    </location>
</feature>
<protein>
    <submittedName>
        <fullName evidence="3">Glyco protein gp2</fullName>
    </submittedName>
</protein>
<dbReference type="Proteomes" id="UP000239560">
    <property type="component" value="Unassembled WGS sequence"/>
</dbReference>
<dbReference type="OrthoDB" id="2520872at2759"/>
<proteinExistence type="predicted"/>
<name>A0A2S9ZZ88_RHOTO</name>
<evidence type="ECO:0000313" key="4">
    <source>
        <dbReference type="Proteomes" id="UP000239560"/>
    </source>
</evidence>
<gene>
    <name evidence="3" type="ORF">AAT19DRAFT_10591</name>
</gene>
<dbReference type="EMBL" id="LCTV02000013">
    <property type="protein sequence ID" value="PRQ71051.1"/>
    <property type="molecule type" value="Genomic_DNA"/>
</dbReference>
<keyword evidence="2" id="KW-1133">Transmembrane helix</keyword>
<sequence length="455" mass="50693">MTSHLRQRSRGGNDEDALARWTAPLARWLGGAQNGARALEYVPLAAKEDEASSPDDTPAPTTEELPAISASSSLSRLTRMGLLATLLVSIIVAIAVYHPPLVQFRQLYRLRHPNPPPTRVGSRQFGPFYHGKGCNSTQLVESLARSRIRPDGASRTVYAHPEGLDPNDIHLDTFDFSFNLDGCPPPHAFSPREACDLVSAFGGIFNRGDSLMRQFAQGLFMLLANSLDLVYAHKDECQGTRIFTNGTFCKDHSILTSLDFAHVCPEQPYVMYDLVWRFTHERRDGEAEPDYAAPLLDSWHRFVDQLPPDRQRHSPIFVEATGIHYHWDANATLAVHISPFIRNTSSLIPRPIPFFSGYPAVPPNKPVQWIGIQGPDVTQRYNREMLAALDEVSPEGSIDGGWTMLQWYNVTDGAVSYDGTHYDYQVALERAQIFLNVLDALWGEIVDSGGLVVVD</sequence>
<feature type="region of interest" description="Disordered" evidence="1">
    <location>
        <begin position="47"/>
        <end position="67"/>
    </location>
</feature>
<accession>A0A2S9ZZ88</accession>
<dbReference type="AlphaFoldDB" id="A0A2S9ZZ88"/>
<keyword evidence="2" id="KW-0472">Membrane</keyword>
<evidence type="ECO:0000256" key="2">
    <source>
        <dbReference type="SAM" id="Phobius"/>
    </source>
</evidence>
<evidence type="ECO:0000313" key="3">
    <source>
        <dbReference type="EMBL" id="PRQ71051.1"/>
    </source>
</evidence>
<reference evidence="3 4" key="1">
    <citation type="journal article" date="2018" name="Elife">
        <title>Functional genomics of lipid metabolism in the oleaginous yeast Rhodosporidium toruloides.</title>
        <authorList>
            <person name="Coradetti S.T."/>
            <person name="Pinel D."/>
            <person name="Geiselman G."/>
            <person name="Ito M."/>
            <person name="Mondo S."/>
            <person name="Reilly M.C."/>
            <person name="Cheng Y.F."/>
            <person name="Bauer S."/>
            <person name="Grigoriev I."/>
            <person name="Gladden J.M."/>
            <person name="Simmons B.A."/>
            <person name="Brem R."/>
            <person name="Arkin A.P."/>
            <person name="Skerker J.M."/>
        </authorList>
    </citation>
    <scope>NUCLEOTIDE SEQUENCE [LARGE SCALE GENOMIC DNA]</scope>
    <source>
        <strain evidence="3 4">NBRC 0880</strain>
    </source>
</reference>
<comment type="caution">
    <text evidence="3">The sequence shown here is derived from an EMBL/GenBank/DDBJ whole genome shotgun (WGS) entry which is preliminary data.</text>
</comment>
<organism evidence="3 4">
    <name type="scientific">Rhodotorula toruloides</name>
    <name type="common">Yeast</name>
    <name type="synonym">Rhodosporidium toruloides</name>
    <dbReference type="NCBI Taxonomy" id="5286"/>
    <lineage>
        <taxon>Eukaryota</taxon>
        <taxon>Fungi</taxon>
        <taxon>Dikarya</taxon>
        <taxon>Basidiomycota</taxon>
        <taxon>Pucciniomycotina</taxon>
        <taxon>Microbotryomycetes</taxon>
        <taxon>Sporidiobolales</taxon>
        <taxon>Sporidiobolaceae</taxon>
        <taxon>Rhodotorula</taxon>
    </lineage>
</organism>
<keyword evidence="2" id="KW-0812">Transmembrane</keyword>